<dbReference type="PANTHER" id="PTHR10851:SF0">
    <property type="entry name" value="PYRIDOXINE-5'-PHOSPHATE OXIDASE"/>
    <property type="match status" value="1"/>
</dbReference>
<dbReference type="PANTHER" id="PTHR10851">
    <property type="entry name" value="PYRIDOXINE-5-PHOSPHATE OXIDASE"/>
    <property type="match status" value="1"/>
</dbReference>
<protein>
    <submittedName>
        <fullName evidence="6">Pyridoxamine 5'-phosphate oxidase</fullName>
    </submittedName>
</protein>
<accession>A0A2N3Y679</accession>
<keyword evidence="3" id="KW-0288">FMN</keyword>
<dbReference type="GO" id="GO:0008615">
    <property type="term" value="P:pyridoxine biosynthetic process"/>
    <property type="evidence" value="ECO:0007669"/>
    <property type="project" value="InterPro"/>
</dbReference>
<evidence type="ECO:0000256" key="1">
    <source>
        <dbReference type="ARBA" id="ARBA00001917"/>
    </source>
</evidence>
<reference evidence="6" key="1">
    <citation type="submission" date="2017-12" db="EMBL/GenBank/DDBJ databases">
        <title>Sequencing the genomes of 1000 Actinobacteria strains.</title>
        <authorList>
            <person name="Klenk H.-P."/>
        </authorList>
    </citation>
    <scope>NUCLEOTIDE SEQUENCE [LARGE SCALE GENOMIC DNA]</scope>
    <source>
        <strain evidence="6">DSM 44228</strain>
    </source>
</reference>
<dbReference type="InterPro" id="IPR000659">
    <property type="entry name" value="Pyridox_Oxase"/>
</dbReference>
<dbReference type="AlphaFoldDB" id="A0A2N3Y679"/>
<sequence length="213" mass="23974">MKASAGYPRNCRQGGSVALDDLCENPFDEFSRWHSELGMKRRRGHFRAVLAATGLDGAPEVRSVAVIRVTGGFAFFAAHHGAVIGRFGADPRAAVCFDWSEHRAEVRACGQVQRLSDVDSDGYFGTLPEREQLTIWLRDQEPTSAPRAEMTRRLAEVADHFRGQLVPRPQHWGGYRIIVDDMLLRLRGADEVWDEVRFRRTASGSWGRTWSSC</sequence>
<evidence type="ECO:0000313" key="6">
    <source>
        <dbReference type="EMBL" id="PKW18429.1"/>
    </source>
</evidence>
<dbReference type="InterPro" id="IPR012349">
    <property type="entry name" value="Split_barrel_FMN-bd"/>
</dbReference>
<organism evidence="6 7">
    <name type="scientific">Saccharopolyspora spinosa</name>
    <dbReference type="NCBI Taxonomy" id="60894"/>
    <lineage>
        <taxon>Bacteria</taxon>
        <taxon>Bacillati</taxon>
        <taxon>Actinomycetota</taxon>
        <taxon>Actinomycetes</taxon>
        <taxon>Pseudonocardiales</taxon>
        <taxon>Pseudonocardiaceae</taxon>
        <taxon>Saccharopolyspora</taxon>
    </lineage>
</organism>
<dbReference type="GO" id="GO:0004733">
    <property type="term" value="F:pyridoxamine phosphate oxidase activity"/>
    <property type="evidence" value="ECO:0007669"/>
    <property type="project" value="InterPro"/>
</dbReference>
<feature type="domain" description="Pyridoxamine 5'-phosphate oxidase N-terminal" evidence="5">
    <location>
        <begin position="47"/>
        <end position="159"/>
    </location>
</feature>
<evidence type="ECO:0000256" key="4">
    <source>
        <dbReference type="ARBA" id="ARBA00023002"/>
    </source>
</evidence>
<evidence type="ECO:0000256" key="2">
    <source>
        <dbReference type="ARBA" id="ARBA00022630"/>
    </source>
</evidence>
<dbReference type="Gene3D" id="2.30.110.10">
    <property type="entry name" value="Electron Transport, Fmn-binding Protein, Chain A"/>
    <property type="match status" value="1"/>
</dbReference>
<dbReference type="GO" id="GO:0010181">
    <property type="term" value="F:FMN binding"/>
    <property type="evidence" value="ECO:0007669"/>
    <property type="project" value="InterPro"/>
</dbReference>
<keyword evidence="7" id="KW-1185">Reference proteome</keyword>
<proteinExistence type="predicted"/>
<evidence type="ECO:0000313" key="7">
    <source>
        <dbReference type="Proteomes" id="UP000233786"/>
    </source>
</evidence>
<keyword evidence="2" id="KW-0285">Flavoprotein</keyword>
<dbReference type="InterPro" id="IPR011576">
    <property type="entry name" value="Pyridox_Oxase_N"/>
</dbReference>
<dbReference type="Pfam" id="PF01243">
    <property type="entry name" value="PNPOx_N"/>
    <property type="match status" value="1"/>
</dbReference>
<dbReference type="SUPFAM" id="SSF50475">
    <property type="entry name" value="FMN-binding split barrel"/>
    <property type="match status" value="1"/>
</dbReference>
<evidence type="ECO:0000256" key="3">
    <source>
        <dbReference type="ARBA" id="ARBA00022643"/>
    </source>
</evidence>
<keyword evidence="4" id="KW-0560">Oxidoreductase</keyword>
<dbReference type="STRING" id="994479.GCA_000194155_04480"/>
<name>A0A2N3Y679_SACSN</name>
<dbReference type="Proteomes" id="UP000233786">
    <property type="component" value="Unassembled WGS sequence"/>
</dbReference>
<comment type="caution">
    <text evidence="6">The sequence shown here is derived from an EMBL/GenBank/DDBJ whole genome shotgun (WGS) entry which is preliminary data.</text>
</comment>
<evidence type="ECO:0000259" key="5">
    <source>
        <dbReference type="Pfam" id="PF01243"/>
    </source>
</evidence>
<gene>
    <name evidence="6" type="ORF">A8926_6510</name>
</gene>
<comment type="cofactor">
    <cofactor evidence="1">
        <name>FMN</name>
        <dbReference type="ChEBI" id="CHEBI:58210"/>
    </cofactor>
</comment>
<dbReference type="EMBL" id="PJNB01000001">
    <property type="protein sequence ID" value="PKW18429.1"/>
    <property type="molecule type" value="Genomic_DNA"/>
</dbReference>